<evidence type="ECO:0000313" key="2">
    <source>
        <dbReference type="EMBL" id="PPK70702.1"/>
    </source>
</evidence>
<dbReference type="RefSeq" id="WP_104423973.1">
    <property type="nucleotide sequence ID" value="NZ_PTIY01000008.1"/>
</dbReference>
<evidence type="ECO:0000313" key="3">
    <source>
        <dbReference type="Proteomes" id="UP000238071"/>
    </source>
</evidence>
<dbReference type="EMBL" id="PTIY01000008">
    <property type="protein sequence ID" value="PPK70702.1"/>
    <property type="molecule type" value="Genomic_DNA"/>
</dbReference>
<dbReference type="Proteomes" id="UP000238071">
    <property type="component" value="Unassembled WGS sequence"/>
</dbReference>
<dbReference type="Pfam" id="PF01048">
    <property type="entry name" value="PNP_UDP_1"/>
    <property type="match status" value="1"/>
</dbReference>
<dbReference type="GO" id="GO:0009116">
    <property type="term" value="P:nucleoside metabolic process"/>
    <property type="evidence" value="ECO:0007669"/>
    <property type="project" value="InterPro"/>
</dbReference>
<dbReference type="InterPro" id="IPR000845">
    <property type="entry name" value="Nucleoside_phosphorylase_d"/>
</dbReference>
<feature type="domain" description="Nucleoside phosphorylase" evidence="1">
    <location>
        <begin position="4"/>
        <end position="173"/>
    </location>
</feature>
<dbReference type="SUPFAM" id="SSF53167">
    <property type="entry name" value="Purine and uridine phosphorylases"/>
    <property type="match status" value="1"/>
</dbReference>
<accession>A0A2S6GZM6</accession>
<dbReference type="PANTHER" id="PTHR46832:SF1">
    <property type="entry name" value="5'-METHYLTHIOADENOSINE_S-ADENOSYLHOMOCYSTEINE NUCLEOSIDASE"/>
    <property type="match status" value="1"/>
</dbReference>
<keyword evidence="3" id="KW-1185">Reference proteome</keyword>
<reference evidence="2 3" key="1">
    <citation type="submission" date="2018-02" db="EMBL/GenBank/DDBJ databases">
        <title>Subsurface microbial communities from deep shales in Ohio and West Virginia, USA.</title>
        <authorList>
            <person name="Wrighton K."/>
        </authorList>
    </citation>
    <scope>NUCLEOTIDE SEQUENCE [LARGE SCALE GENOMIC DNA]</scope>
    <source>
        <strain evidence="2 3">OWC-G53F</strain>
    </source>
</reference>
<dbReference type="AlphaFoldDB" id="A0A2S6GZM6"/>
<dbReference type="CDD" id="cd17768">
    <property type="entry name" value="adenosylhopane_nucleosidase_HpnG-like"/>
    <property type="match status" value="1"/>
</dbReference>
<gene>
    <name evidence="2" type="ORF">B0F88_10857</name>
</gene>
<organism evidence="2 3">
    <name type="scientific">Methylobacter tundripaludum</name>
    <dbReference type="NCBI Taxonomy" id="173365"/>
    <lineage>
        <taxon>Bacteria</taxon>
        <taxon>Pseudomonadati</taxon>
        <taxon>Pseudomonadota</taxon>
        <taxon>Gammaproteobacteria</taxon>
        <taxon>Methylococcales</taxon>
        <taxon>Methylococcaceae</taxon>
        <taxon>Methylobacter</taxon>
    </lineage>
</organism>
<dbReference type="GO" id="GO:0005829">
    <property type="term" value="C:cytosol"/>
    <property type="evidence" value="ECO:0007669"/>
    <property type="project" value="TreeGrafter"/>
</dbReference>
<dbReference type="Gene3D" id="3.40.50.1580">
    <property type="entry name" value="Nucleoside phosphorylase domain"/>
    <property type="match status" value="1"/>
</dbReference>
<dbReference type="GO" id="GO:0008930">
    <property type="term" value="F:methylthioadenosine nucleosidase activity"/>
    <property type="evidence" value="ECO:0007669"/>
    <property type="project" value="TreeGrafter"/>
</dbReference>
<evidence type="ECO:0000259" key="1">
    <source>
        <dbReference type="Pfam" id="PF01048"/>
    </source>
</evidence>
<dbReference type="OrthoDB" id="2374434at2"/>
<dbReference type="GO" id="GO:0019284">
    <property type="term" value="P:L-methionine salvage from S-adenosylmethionine"/>
    <property type="evidence" value="ECO:0007669"/>
    <property type="project" value="TreeGrafter"/>
</dbReference>
<comment type="caution">
    <text evidence="2">The sequence shown here is derived from an EMBL/GenBank/DDBJ whole genome shotgun (WGS) entry which is preliminary data.</text>
</comment>
<dbReference type="InterPro" id="IPR035994">
    <property type="entry name" value="Nucleoside_phosphorylase_sf"/>
</dbReference>
<dbReference type="PANTHER" id="PTHR46832">
    <property type="entry name" value="5'-METHYLTHIOADENOSINE/S-ADENOSYLHOMOCYSTEINE NUCLEOSIDASE"/>
    <property type="match status" value="1"/>
</dbReference>
<name>A0A2S6GZM6_9GAMM</name>
<proteinExistence type="predicted"/>
<sequence length="239" mass="25688">MITGIVVALPEELSTLTSKKIDKGCCVFITDAIVLVYAGAGPDNARAASELLIAQGVTKLISWGCAAALCETLKPGDLVLTDTLIDIELLEISIHAEWHSHTHNLLSSHLPVHTGSLAESKGIVATGRQKKHLYAHTGAIALDMESIAIAKVARKNNLPFLAIRAIADPAHMDLPKAINHSLNDHGDIVLRKLLLFIVLNPSELPGLIKLGRHFNAAKNTLKLIAKQLHHLTALASHEQ</sequence>
<dbReference type="GO" id="GO:0008782">
    <property type="term" value="F:adenosylhomocysteine nucleosidase activity"/>
    <property type="evidence" value="ECO:0007669"/>
    <property type="project" value="TreeGrafter"/>
</dbReference>
<protein>
    <submittedName>
        <fullName evidence="2">Adenosylhomocysteine nucleosidase</fullName>
    </submittedName>
</protein>